<evidence type="ECO:0000259" key="1">
    <source>
        <dbReference type="Pfam" id="PF01408"/>
    </source>
</evidence>
<evidence type="ECO:0000313" key="5">
    <source>
        <dbReference type="Proteomes" id="UP001501074"/>
    </source>
</evidence>
<dbReference type="SUPFAM" id="SSF53335">
    <property type="entry name" value="S-adenosyl-L-methionine-dependent methyltransferases"/>
    <property type="match status" value="1"/>
</dbReference>
<dbReference type="Pfam" id="PF21390">
    <property type="entry name" value="Irp3-like_C"/>
    <property type="match status" value="1"/>
</dbReference>
<name>A0ABP6ZAT3_9ACTN</name>
<accession>A0ABP6ZAT3</accession>
<sequence>MTARVVVVGGGFGRIHARAVASRPDRYQFAGVAGRGGAASRELAAVHGVPYFDLTDGCDEAAEAADVACVAVGSAISGGDGSAVAQNFLARKVPVLQEHPLHPDELLACARVAREHGVQHRMNLHYRHVRPVRVFIDAARRLAQRSEILFVDAASPVHVLHPLIDILAAALGGVRPWSWKDVAGSGPLRSVTGTFAGVPVTLRVQNQLDPLDRDNQALLWHRIAVGTSAGVLTLADTHGPVLWSPRWHADRDEHRRLVTEGPGAQRLGQSSTTVLPGTDAVAMAEVLADRWPEAVDQALSGLLAAEGSDPLRQAQLDLSTARIWNDVTTHLGPPERITARAPVKVAISELMDDVVADESASGQQEVAASGYSVEAEFYDLIAGRRTTSASEVVKALAGIRPEDGPVVEIGAGTGILTMAVAKAWPGVRIIAAEPDPLMRAVLTSKVVRDADLRERVSVTDGSAPDLELPERIGAALVCGVAGHLEPEARQTLWRRLKERIVPGGPLVVELLSVTAGARFSDLRLGQARIGQDDVQWSLSVAPGRNGASLMTSSWQVSREGSVHRSESAHHVWRPTSLRDIAAEADLPLVTLVEGGTEGAVPLGVLRSPPDPATSSSL</sequence>
<protein>
    <submittedName>
        <fullName evidence="4">Gfo/Idh/MocA family oxidoreductase</fullName>
    </submittedName>
</protein>
<dbReference type="PANTHER" id="PTHR43377:SF1">
    <property type="entry name" value="BILIVERDIN REDUCTASE A"/>
    <property type="match status" value="1"/>
</dbReference>
<dbReference type="PANTHER" id="PTHR43377">
    <property type="entry name" value="BILIVERDIN REDUCTASE A"/>
    <property type="match status" value="1"/>
</dbReference>
<dbReference type="EMBL" id="BAAAZO010000002">
    <property type="protein sequence ID" value="GAA3602944.1"/>
    <property type="molecule type" value="Genomic_DNA"/>
</dbReference>
<dbReference type="Proteomes" id="UP001501074">
    <property type="component" value="Unassembled WGS sequence"/>
</dbReference>
<dbReference type="InterPro" id="IPR029063">
    <property type="entry name" value="SAM-dependent_MTases_sf"/>
</dbReference>
<keyword evidence="5" id="KW-1185">Reference proteome</keyword>
<dbReference type="InterPro" id="IPR010091">
    <property type="entry name" value="Thiazolinyl_imide_reductase"/>
</dbReference>
<reference evidence="5" key="1">
    <citation type="journal article" date="2019" name="Int. J. Syst. Evol. Microbiol.">
        <title>The Global Catalogue of Microorganisms (GCM) 10K type strain sequencing project: providing services to taxonomists for standard genome sequencing and annotation.</title>
        <authorList>
            <consortium name="The Broad Institute Genomics Platform"/>
            <consortium name="The Broad Institute Genome Sequencing Center for Infectious Disease"/>
            <person name="Wu L."/>
            <person name="Ma J."/>
        </authorList>
    </citation>
    <scope>NUCLEOTIDE SEQUENCE [LARGE SCALE GENOMIC DNA]</scope>
    <source>
        <strain evidence="5">JCM 16902</strain>
    </source>
</reference>
<dbReference type="InterPro" id="IPR036291">
    <property type="entry name" value="NAD(P)-bd_dom_sf"/>
</dbReference>
<dbReference type="InterPro" id="IPR000683">
    <property type="entry name" value="Gfo/Idh/MocA-like_OxRdtase_N"/>
</dbReference>
<dbReference type="Gene3D" id="3.30.360.10">
    <property type="entry name" value="Dihydrodipicolinate Reductase, domain 2"/>
    <property type="match status" value="1"/>
</dbReference>
<dbReference type="CDD" id="cd02440">
    <property type="entry name" value="AdoMet_MTases"/>
    <property type="match status" value="1"/>
</dbReference>
<feature type="domain" description="Methyltransferase" evidence="2">
    <location>
        <begin position="406"/>
        <end position="504"/>
    </location>
</feature>
<evidence type="ECO:0000259" key="3">
    <source>
        <dbReference type="Pfam" id="PF21390"/>
    </source>
</evidence>
<dbReference type="RefSeq" id="WP_231485074.1">
    <property type="nucleotide sequence ID" value="NZ_BAAAZO010000002.1"/>
</dbReference>
<dbReference type="Pfam" id="PF13649">
    <property type="entry name" value="Methyltransf_25"/>
    <property type="match status" value="1"/>
</dbReference>
<dbReference type="InterPro" id="IPR041698">
    <property type="entry name" value="Methyltransf_25"/>
</dbReference>
<dbReference type="InterPro" id="IPR051450">
    <property type="entry name" value="Gfo/Idh/MocA_Oxidoreductases"/>
</dbReference>
<feature type="domain" description="Gfo/Idh/MocA-like oxidoreductase N-terminal" evidence="1">
    <location>
        <begin position="4"/>
        <end position="121"/>
    </location>
</feature>
<dbReference type="SUPFAM" id="SSF51735">
    <property type="entry name" value="NAD(P)-binding Rossmann-fold domains"/>
    <property type="match status" value="1"/>
</dbReference>
<dbReference type="Pfam" id="PF01408">
    <property type="entry name" value="GFO_IDH_MocA"/>
    <property type="match status" value="1"/>
</dbReference>
<evidence type="ECO:0000313" key="4">
    <source>
        <dbReference type="EMBL" id="GAA3602944.1"/>
    </source>
</evidence>
<feature type="domain" description="Thiazolinyl imine reductase-like C-terminal" evidence="3">
    <location>
        <begin position="154"/>
        <end position="244"/>
    </location>
</feature>
<organism evidence="4 5">
    <name type="scientific">Kineosporia mesophila</name>
    <dbReference type="NCBI Taxonomy" id="566012"/>
    <lineage>
        <taxon>Bacteria</taxon>
        <taxon>Bacillati</taxon>
        <taxon>Actinomycetota</taxon>
        <taxon>Actinomycetes</taxon>
        <taxon>Kineosporiales</taxon>
        <taxon>Kineosporiaceae</taxon>
        <taxon>Kineosporia</taxon>
    </lineage>
</organism>
<gene>
    <name evidence="4" type="ORF">GCM10022223_18380</name>
</gene>
<dbReference type="InterPro" id="IPR048655">
    <property type="entry name" value="Irp3-like_C"/>
</dbReference>
<dbReference type="NCBIfam" id="TIGR01761">
    <property type="entry name" value="thiaz-red"/>
    <property type="match status" value="1"/>
</dbReference>
<proteinExistence type="predicted"/>
<dbReference type="Gene3D" id="3.40.50.150">
    <property type="entry name" value="Vaccinia Virus protein VP39"/>
    <property type="match status" value="1"/>
</dbReference>
<comment type="caution">
    <text evidence="4">The sequence shown here is derived from an EMBL/GenBank/DDBJ whole genome shotgun (WGS) entry which is preliminary data.</text>
</comment>
<dbReference type="Gene3D" id="3.40.50.720">
    <property type="entry name" value="NAD(P)-binding Rossmann-like Domain"/>
    <property type="match status" value="1"/>
</dbReference>
<evidence type="ECO:0000259" key="2">
    <source>
        <dbReference type="Pfam" id="PF13649"/>
    </source>
</evidence>